<dbReference type="Gene3D" id="1.25.10.10">
    <property type="entry name" value="Leucine-rich Repeat Variant"/>
    <property type="match status" value="1"/>
</dbReference>
<dbReference type="CDD" id="cd00200">
    <property type="entry name" value="WD40"/>
    <property type="match status" value="1"/>
</dbReference>
<dbReference type="GO" id="GO:0010992">
    <property type="term" value="P:ubiquitin recycling"/>
    <property type="evidence" value="ECO:0000318"/>
    <property type="project" value="GO_Central"/>
</dbReference>
<sequence>MDVEKGEYRLRCQLHGHEDDVRGICICGDRVIATSSRDRTIRLWTLSDSSTGNAYVLSKILEKHTSFVGPLAWFPPNESLPQGGIVSGGMDTMVLLWDISNGEVVYTMRGHKAQVTSLAVDENGDILSTSMDCTIKRWRSGREIESWEAHKTAIQTVLKLPSGDLVTGSSDSTLKIWSGKSCTHTFKGHKDTVRDLALMPKLGILSASHDCSIRLWTLTGQGLMEMIGHTSLIYSVDAHASGHIASGSEDQLLKIWKNGNCLQSIEHPGCVWATKFLDNGDIVTGCSDGIVRIWTSCSDRVADDVEINAYESLISERTLSRMKVGGIKLSELPGLEALKVPGTKDGQTLIIREGVKGVAYSWNSSEKNWDKIGEVVDGPEGSSSRPVINGTQYDYVFDVDIGDGEPIRKLPYNRTENPYTTADNWLLKENLPLSYREQVVQFILQNSGQNSSDFSLDTSFHDPYTGSSAYVPGKPSAPTDAYKRPAFKHIPKKGFLFFEIAQFDGILKKITEFNKSLSIDLKRNNISLTDNEFTRITAIISILKDSSHYHVSTFADVDIALLLKVLKSWPLEILFPVIDIVRMLTLHPDGSSLLLKHMQLDNEVIMEVFRKVTEMPALTANVLIFVRAISNFFRQTHFNQWLLLNCSEILDRLAGCRSSFSKNLHLSYSTLILNYTVLLIDKKDEQSQGQMLTAAMEIVEDVSQDIDSKFRALVAIGSLMFEGFMKSRAIDFDILKVARTAKDSKEGKISEVGADIELLVQTP</sequence>
<keyword evidence="4" id="KW-0677">Repeat</keyword>
<dbReference type="InterPro" id="IPR011989">
    <property type="entry name" value="ARM-like"/>
</dbReference>
<dbReference type="OMA" id="DKCIYYW"/>
<dbReference type="InterPro" id="IPR015155">
    <property type="entry name" value="PFU"/>
</dbReference>
<dbReference type="InterPro" id="IPR013535">
    <property type="entry name" value="PUL_dom"/>
</dbReference>
<evidence type="ECO:0000256" key="3">
    <source>
        <dbReference type="ARBA" id="ARBA00022574"/>
    </source>
</evidence>
<gene>
    <name evidence="8" type="ORF">ZOSMA_114G00160</name>
</gene>
<evidence type="ECO:0000256" key="1">
    <source>
        <dbReference type="ARBA" id="ARBA00004496"/>
    </source>
</evidence>
<dbReference type="EMBL" id="LFYR01000167">
    <property type="protein sequence ID" value="KMZ75419.1"/>
    <property type="molecule type" value="Genomic_DNA"/>
</dbReference>
<dbReference type="Gene3D" id="2.130.10.10">
    <property type="entry name" value="YVTN repeat-like/Quinoprotein amine dehydrogenase"/>
    <property type="match status" value="1"/>
</dbReference>
<dbReference type="Pfam" id="PF08324">
    <property type="entry name" value="PUL"/>
    <property type="match status" value="1"/>
</dbReference>
<evidence type="ECO:0000256" key="5">
    <source>
        <dbReference type="PROSITE-ProRule" id="PRU00221"/>
    </source>
</evidence>
<dbReference type="InterPro" id="IPR001680">
    <property type="entry name" value="WD40_rpt"/>
</dbReference>
<dbReference type="PANTHER" id="PTHR19849">
    <property type="entry name" value="PHOSPHOLIPASE A-2-ACTIVATING PROTEIN"/>
    <property type="match status" value="1"/>
</dbReference>
<feature type="repeat" description="WD" evidence="5">
    <location>
        <begin position="61"/>
        <end position="107"/>
    </location>
</feature>
<dbReference type="PRINTS" id="PR00320">
    <property type="entry name" value="GPROTEINBRPT"/>
</dbReference>
<dbReference type="InterPro" id="IPR036322">
    <property type="entry name" value="WD40_repeat_dom_sf"/>
</dbReference>
<keyword evidence="3 5" id="KW-0853">WD repeat</keyword>
<dbReference type="InterPro" id="IPR015943">
    <property type="entry name" value="WD40/YVTN_repeat-like_dom_sf"/>
</dbReference>
<feature type="repeat" description="WD" evidence="5">
    <location>
        <begin position="226"/>
        <end position="257"/>
    </location>
</feature>
<comment type="caution">
    <text evidence="8">The sequence shown here is derived from an EMBL/GenBank/DDBJ whole genome shotgun (WGS) entry which is preliminary data.</text>
</comment>
<dbReference type="PROSITE" id="PS00678">
    <property type="entry name" value="WD_REPEATS_1"/>
    <property type="match status" value="1"/>
</dbReference>
<feature type="domain" description="PFU" evidence="6">
    <location>
        <begin position="361"/>
        <end position="457"/>
    </location>
</feature>
<name>A0A0K9Q2J4_ZOSMR</name>
<dbReference type="PROSITE" id="PS50082">
    <property type="entry name" value="WD_REPEATS_2"/>
    <property type="match status" value="6"/>
</dbReference>
<keyword evidence="9" id="KW-1185">Reference proteome</keyword>
<evidence type="ECO:0000256" key="2">
    <source>
        <dbReference type="ARBA" id="ARBA00022490"/>
    </source>
</evidence>
<dbReference type="FunFam" id="1.25.10.10:FF:000250">
    <property type="entry name" value="Phospholipase A-2-activating protein isoform A"/>
    <property type="match status" value="1"/>
</dbReference>
<comment type="subcellular location">
    <subcellularLocation>
        <location evidence="1">Cytoplasm</location>
    </subcellularLocation>
</comment>
<evidence type="ECO:0000313" key="9">
    <source>
        <dbReference type="Proteomes" id="UP000036987"/>
    </source>
</evidence>
<dbReference type="PROSITE" id="PS51394">
    <property type="entry name" value="PFU"/>
    <property type="match status" value="1"/>
</dbReference>
<dbReference type="SMART" id="SM00320">
    <property type="entry name" value="WD40"/>
    <property type="match status" value="7"/>
</dbReference>
<dbReference type="FunFam" id="3.10.20.870:FF:000002">
    <property type="entry name" value="Transducin family protein / WD-40 repeat family protein"/>
    <property type="match status" value="1"/>
</dbReference>
<proteinExistence type="predicted"/>
<dbReference type="OrthoDB" id="10265988at2759"/>
<dbReference type="Pfam" id="PF09070">
    <property type="entry name" value="PFU"/>
    <property type="match status" value="1"/>
</dbReference>
<feature type="repeat" description="WD" evidence="5">
    <location>
        <begin position="108"/>
        <end position="138"/>
    </location>
</feature>
<dbReference type="PROSITE" id="PS51396">
    <property type="entry name" value="PUL"/>
    <property type="match status" value="1"/>
</dbReference>
<dbReference type="Proteomes" id="UP000036987">
    <property type="component" value="Unassembled WGS sequence"/>
</dbReference>
<feature type="repeat" description="WD" evidence="5">
    <location>
        <begin position="186"/>
        <end position="218"/>
    </location>
</feature>
<dbReference type="Gene3D" id="3.10.20.870">
    <property type="entry name" value="PFU (PLAA family ubiquitin binding), C-terminal domain"/>
    <property type="match status" value="1"/>
</dbReference>
<keyword evidence="2" id="KW-0963">Cytoplasm</keyword>
<dbReference type="PANTHER" id="PTHR19849:SF0">
    <property type="entry name" value="PHOSPHOLIPASE A-2-ACTIVATING PROTEIN"/>
    <property type="match status" value="1"/>
</dbReference>
<evidence type="ECO:0000256" key="4">
    <source>
        <dbReference type="ARBA" id="ARBA00022737"/>
    </source>
</evidence>
<evidence type="ECO:0000259" key="6">
    <source>
        <dbReference type="PROSITE" id="PS51394"/>
    </source>
</evidence>
<dbReference type="Pfam" id="PF00400">
    <property type="entry name" value="WD40"/>
    <property type="match status" value="6"/>
</dbReference>
<dbReference type="InterPro" id="IPR019775">
    <property type="entry name" value="WD40_repeat_CS"/>
</dbReference>
<dbReference type="GO" id="GO:0043161">
    <property type="term" value="P:proteasome-mediated ubiquitin-dependent protein catabolic process"/>
    <property type="evidence" value="ECO:0000318"/>
    <property type="project" value="GO_Central"/>
</dbReference>
<dbReference type="GO" id="GO:0043130">
    <property type="term" value="F:ubiquitin binding"/>
    <property type="evidence" value="ECO:0000318"/>
    <property type="project" value="GO_Central"/>
</dbReference>
<accession>A0A0K9Q2J4</accession>
<dbReference type="InterPro" id="IPR020472">
    <property type="entry name" value="WD40_PAC1"/>
</dbReference>
<dbReference type="FunFam" id="2.130.10.10:FF:000236">
    <property type="entry name" value="Polyubiquitin binding protein (Doa1/Ufd3)"/>
    <property type="match status" value="1"/>
</dbReference>
<feature type="domain" description="PUL" evidence="7">
    <location>
        <begin position="488"/>
        <end position="759"/>
    </location>
</feature>
<feature type="repeat" description="WD" evidence="5">
    <location>
        <begin position="14"/>
        <end position="54"/>
    </location>
</feature>
<evidence type="ECO:0000313" key="8">
    <source>
        <dbReference type="EMBL" id="KMZ75419.1"/>
    </source>
</evidence>
<dbReference type="InterPro" id="IPR038122">
    <property type="entry name" value="PFU_sf"/>
</dbReference>
<evidence type="ECO:0000259" key="7">
    <source>
        <dbReference type="PROSITE" id="PS51396"/>
    </source>
</evidence>
<feature type="repeat" description="WD" evidence="5">
    <location>
        <begin position="147"/>
        <end position="178"/>
    </location>
</feature>
<dbReference type="PROSITE" id="PS50294">
    <property type="entry name" value="WD_REPEATS_REGION"/>
    <property type="match status" value="2"/>
</dbReference>
<reference evidence="9" key="1">
    <citation type="journal article" date="2016" name="Nature">
        <title>The genome of the seagrass Zostera marina reveals angiosperm adaptation to the sea.</title>
        <authorList>
            <person name="Olsen J.L."/>
            <person name="Rouze P."/>
            <person name="Verhelst B."/>
            <person name="Lin Y.-C."/>
            <person name="Bayer T."/>
            <person name="Collen J."/>
            <person name="Dattolo E."/>
            <person name="De Paoli E."/>
            <person name="Dittami S."/>
            <person name="Maumus F."/>
            <person name="Michel G."/>
            <person name="Kersting A."/>
            <person name="Lauritano C."/>
            <person name="Lohaus R."/>
            <person name="Toepel M."/>
            <person name="Tonon T."/>
            <person name="Vanneste K."/>
            <person name="Amirebrahimi M."/>
            <person name="Brakel J."/>
            <person name="Bostroem C."/>
            <person name="Chovatia M."/>
            <person name="Grimwood J."/>
            <person name="Jenkins J.W."/>
            <person name="Jueterbock A."/>
            <person name="Mraz A."/>
            <person name="Stam W.T."/>
            <person name="Tice H."/>
            <person name="Bornberg-Bauer E."/>
            <person name="Green P.J."/>
            <person name="Pearson G.A."/>
            <person name="Procaccini G."/>
            <person name="Duarte C.M."/>
            <person name="Schmutz J."/>
            <person name="Reusch T.B.H."/>
            <person name="Van de Peer Y."/>
        </authorList>
    </citation>
    <scope>NUCLEOTIDE SEQUENCE [LARGE SCALE GENOMIC DNA]</scope>
    <source>
        <strain evidence="9">cv. Finnish</strain>
    </source>
</reference>
<organism evidence="8 9">
    <name type="scientific">Zostera marina</name>
    <name type="common">Eelgrass</name>
    <dbReference type="NCBI Taxonomy" id="29655"/>
    <lineage>
        <taxon>Eukaryota</taxon>
        <taxon>Viridiplantae</taxon>
        <taxon>Streptophyta</taxon>
        <taxon>Embryophyta</taxon>
        <taxon>Tracheophyta</taxon>
        <taxon>Spermatophyta</taxon>
        <taxon>Magnoliopsida</taxon>
        <taxon>Liliopsida</taxon>
        <taxon>Zosteraceae</taxon>
        <taxon>Zostera</taxon>
    </lineage>
</organism>
<dbReference type="AlphaFoldDB" id="A0A0K9Q2J4"/>
<dbReference type="GO" id="GO:0005737">
    <property type="term" value="C:cytoplasm"/>
    <property type="evidence" value="ECO:0000318"/>
    <property type="project" value="GO_Central"/>
</dbReference>
<dbReference type="SUPFAM" id="SSF50978">
    <property type="entry name" value="WD40 repeat-like"/>
    <property type="match status" value="1"/>
</dbReference>
<protein>
    <submittedName>
        <fullName evidence="8">Phospholipase A-2-activating protein</fullName>
    </submittedName>
</protein>
<dbReference type="GO" id="GO:0005634">
    <property type="term" value="C:nucleus"/>
    <property type="evidence" value="ECO:0000318"/>
    <property type="project" value="GO_Central"/>
</dbReference>
<dbReference type="STRING" id="29655.A0A0K9Q2J4"/>